<evidence type="ECO:0000313" key="4">
    <source>
        <dbReference type="EMBL" id="KAL2629646.1"/>
    </source>
</evidence>
<comment type="similarity">
    <text evidence="1">Belongs to the LEA type SMP family.</text>
</comment>
<dbReference type="InterPro" id="IPR042971">
    <property type="entry name" value="LEA_SMP"/>
</dbReference>
<dbReference type="InterPro" id="IPR007011">
    <property type="entry name" value="LEA_SMP_dom"/>
</dbReference>
<proteinExistence type="inferred from homology"/>
<dbReference type="Pfam" id="PF04927">
    <property type="entry name" value="SMP"/>
    <property type="match status" value="2"/>
</dbReference>
<evidence type="ECO:0000256" key="2">
    <source>
        <dbReference type="ARBA" id="ARBA00022737"/>
    </source>
</evidence>
<feature type="domain" description="SMP" evidence="3">
    <location>
        <begin position="133"/>
        <end position="190"/>
    </location>
</feature>
<name>A0ABD1YG67_9MARC</name>
<dbReference type="PANTHER" id="PTHR31174:SF7">
    <property type="entry name" value="LATE EMBRYOGENESIS ABUNDANT PROTEIN 31-RELATED"/>
    <property type="match status" value="1"/>
</dbReference>
<dbReference type="Proteomes" id="UP001605036">
    <property type="component" value="Unassembled WGS sequence"/>
</dbReference>
<sequence>MSSAQETRPASTAAGMDQDAVVITQETTIIENTTETIVFGNLDEAAITQGVPETRVFTDKNGGSLDETTGPVTIGEALENVASKIGEKPLTASDARAIQAAEARATGVPTGVRGGPGAAALSAVSSATGEADVTIGDVLADAKAHLSQDKVVTSRDAAKVHSVEARNNDGRVEKGGVASTMQQAAAHNENFGSV</sequence>
<gene>
    <name evidence="4" type="ORF">R1flu_014332</name>
</gene>
<dbReference type="PANTHER" id="PTHR31174">
    <property type="entry name" value="SEED MATURATION FAMILY PROTEIN"/>
    <property type="match status" value="1"/>
</dbReference>
<comment type="caution">
    <text evidence="4">The sequence shown here is derived from an EMBL/GenBank/DDBJ whole genome shotgun (WGS) entry which is preliminary data.</text>
</comment>
<protein>
    <recommendedName>
        <fullName evidence="3">SMP domain-containing protein</fullName>
    </recommendedName>
</protein>
<evidence type="ECO:0000259" key="3">
    <source>
        <dbReference type="Pfam" id="PF04927"/>
    </source>
</evidence>
<evidence type="ECO:0000256" key="1">
    <source>
        <dbReference type="ARBA" id="ARBA00010733"/>
    </source>
</evidence>
<keyword evidence="2" id="KW-0677">Repeat</keyword>
<accession>A0ABD1YG67</accession>
<dbReference type="EMBL" id="JBHFFA010000004">
    <property type="protein sequence ID" value="KAL2629646.1"/>
    <property type="molecule type" value="Genomic_DNA"/>
</dbReference>
<reference evidence="4 5" key="1">
    <citation type="submission" date="2024-09" db="EMBL/GenBank/DDBJ databases">
        <title>Chromosome-scale assembly of Riccia fluitans.</title>
        <authorList>
            <person name="Paukszto L."/>
            <person name="Sawicki J."/>
            <person name="Karawczyk K."/>
            <person name="Piernik-Szablinska J."/>
            <person name="Szczecinska M."/>
            <person name="Mazdziarz M."/>
        </authorList>
    </citation>
    <scope>NUCLEOTIDE SEQUENCE [LARGE SCALE GENOMIC DNA]</scope>
    <source>
        <strain evidence="4">Rf_01</strain>
        <tissue evidence="4">Aerial parts of the thallus</tissue>
    </source>
</reference>
<organism evidence="4 5">
    <name type="scientific">Riccia fluitans</name>
    <dbReference type="NCBI Taxonomy" id="41844"/>
    <lineage>
        <taxon>Eukaryota</taxon>
        <taxon>Viridiplantae</taxon>
        <taxon>Streptophyta</taxon>
        <taxon>Embryophyta</taxon>
        <taxon>Marchantiophyta</taxon>
        <taxon>Marchantiopsida</taxon>
        <taxon>Marchantiidae</taxon>
        <taxon>Marchantiales</taxon>
        <taxon>Ricciaceae</taxon>
        <taxon>Riccia</taxon>
    </lineage>
</organism>
<dbReference type="AlphaFoldDB" id="A0ABD1YG67"/>
<keyword evidence="5" id="KW-1185">Reference proteome</keyword>
<feature type="domain" description="SMP" evidence="3">
    <location>
        <begin position="72"/>
        <end position="124"/>
    </location>
</feature>
<evidence type="ECO:0000313" key="5">
    <source>
        <dbReference type="Proteomes" id="UP001605036"/>
    </source>
</evidence>